<dbReference type="EnsemblPlants" id="TuG1812G0700004085.01.T01">
    <property type="protein sequence ID" value="TuG1812G0700004085.01.T01.cds291700"/>
    <property type="gene ID" value="TuG1812G0700004085.01"/>
</dbReference>
<organism evidence="1 2">
    <name type="scientific">Triticum urartu</name>
    <name type="common">Red wild einkorn</name>
    <name type="synonym">Crithodium urartu</name>
    <dbReference type="NCBI Taxonomy" id="4572"/>
    <lineage>
        <taxon>Eukaryota</taxon>
        <taxon>Viridiplantae</taxon>
        <taxon>Streptophyta</taxon>
        <taxon>Embryophyta</taxon>
        <taxon>Tracheophyta</taxon>
        <taxon>Spermatophyta</taxon>
        <taxon>Magnoliopsida</taxon>
        <taxon>Liliopsida</taxon>
        <taxon>Poales</taxon>
        <taxon>Poaceae</taxon>
        <taxon>BOP clade</taxon>
        <taxon>Pooideae</taxon>
        <taxon>Triticodae</taxon>
        <taxon>Triticeae</taxon>
        <taxon>Triticinae</taxon>
        <taxon>Triticum</taxon>
    </lineage>
</organism>
<reference evidence="1" key="2">
    <citation type="submission" date="2018-03" db="EMBL/GenBank/DDBJ databases">
        <title>The Triticum urartu genome reveals the dynamic nature of wheat genome evolution.</title>
        <authorList>
            <person name="Ling H."/>
            <person name="Ma B."/>
            <person name="Shi X."/>
            <person name="Liu H."/>
            <person name="Dong L."/>
            <person name="Sun H."/>
            <person name="Cao Y."/>
            <person name="Gao Q."/>
            <person name="Zheng S."/>
            <person name="Li Y."/>
            <person name="Yu Y."/>
            <person name="Du H."/>
            <person name="Qi M."/>
            <person name="Li Y."/>
            <person name="Yu H."/>
            <person name="Cui Y."/>
            <person name="Wang N."/>
            <person name="Chen C."/>
            <person name="Wu H."/>
            <person name="Zhao Y."/>
            <person name="Zhang J."/>
            <person name="Li Y."/>
            <person name="Zhou W."/>
            <person name="Zhang B."/>
            <person name="Hu W."/>
            <person name="Eijk M."/>
            <person name="Tang J."/>
            <person name="Witsenboer H."/>
            <person name="Zhao S."/>
            <person name="Li Z."/>
            <person name="Zhang A."/>
            <person name="Wang D."/>
            <person name="Liang C."/>
        </authorList>
    </citation>
    <scope>NUCLEOTIDE SEQUENCE [LARGE SCALE GENOMIC DNA]</scope>
    <source>
        <strain evidence="1">cv. G1812</strain>
    </source>
</reference>
<dbReference type="Proteomes" id="UP000015106">
    <property type="component" value="Chromosome 7"/>
</dbReference>
<reference evidence="1" key="3">
    <citation type="submission" date="2022-06" db="UniProtKB">
        <authorList>
            <consortium name="EnsemblPlants"/>
        </authorList>
    </citation>
    <scope>IDENTIFICATION</scope>
</reference>
<sequence>MTGFWDEELIRSIFISVDVDRILQIPLNYGAFEDFITCHPDHKGFFSVKSAYKVQWIRSFQAHATVMARPGGSRTPAVWSTLWKQKVPRKIQKFCWRSLHGIIPLKSILM</sequence>
<name>A0A8R7R3A9_TRIUA</name>
<evidence type="ECO:0000313" key="1">
    <source>
        <dbReference type="EnsemblPlants" id="TuG1812G0700004085.01.T01.cds291700"/>
    </source>
</evidence>
<accession>A0A8R7R3A9</accession>
<evidence type="ECO:0008006" key="3">
    <source>
        <dbReference type="Google" id="ProtNLM"/>
    </source>
</evidence>
<evidence type="ECO:0000313" key="2">
    <source>
        <dbReference type="Proteomes" id="UP000015106"/>
    </source>
</evidence>
<proteinExistence type="predicted"/>
<reference evidence="2" key="1">
    <citation type="journal article" date="2013" name="Nature">
        <title>Draft genome of the wheat A-genome progenitor Triticum urartu.</title>
        <authorList>
            <person name="Ling H.Q."/>
            <person name="Zhao S."/>
            <person name="Liu D."/>
            <person name="Wang J."/>
            <person name="Sun H."/>
            <person name="Zhang C."/>
            <person name="Fan H."/>
            <person name="Li D."/>
            <person name="Dong L."/>
            <person name="Tao Y."/>
            <person name="Gao C."/>
            <person name="Wu H."/>
            <person name="Li Y."/>
            <person name="Cui Y."/>
            <person name="Guo X."/>
            <person name="Zheng S."/>
            <person name="Wang B."/>
            <person name="Yu K."/>
            <person name="Liang Q."/>
            <person name="Yang W."/>
            <person name="Lou X."/>
            <person name="Chen J."/>
            <person name="Feng M."/>
            <person name="Jian J."/>
            <person name="Zhang X."/>
            <person name="Luo G."/>
            <person name="Jiang Y."/>
            <person name="Liu J."/>
            <person name="Wang Z."/>
            <person name="Sha Y."/>
            <person name="Zhang B."/>
            <person name="Wu H."/>
            <person name="Tang D."/>
            <person name="Shen Q."/>
            <person name="Xue P."/>
            <person name="Zou S."/>
            <person name="Wang X."/>
            <person name="Liu X."/>
            <person name="Wang F."/>
            <person name="Yang Y."/>
            <person name="An X."/>
            <person name="Dong Z."/>
            <person name="Zhang K."/>
            <person name="Zhang X."/>
            <person name="Luo M.C."/>
            <person name="Dvorak J."/>
            <person name="Tong Y."/>
            <person name="Wang J."/>
            <person name="Yang H."/>
            <person name="Li Z."/>
            <person name="Wang D."/>
            <person name="Zhang A."/>
            <person name="Wang J."/>
        </authorList>
    </citation>
    <scope>NUCLEOTIDE SEQUENCE</scope>
    <source>
        <strain evidence="2">cv. G1812</strain>
    </source>
</reference>
<dbReference type="AlphaFoldDB" id="A0A8R7R3A9"/>
<keyword evidence="2" id="KW-1185">Reference proteome</keyword>
<dbReference type="Gramene" id="TuG1812G0700004085.01.T01">
    <property type="protein sequence ID" value="TuG1812G0700004085.01.T01.cds291700"/>
    <property type="gene ID" value="TuG1812G0700004085.01"/>
</dbReference>
<protein>
    <recommendedName>
        <fullName evidence="3">Reverse transcriptase zinc-binding domain-containing protein</fullName>
    </recommendedName>
</protein>